<proteinExistence type="predicted"/>
<dbReference type="Proteomes" id="UP000074914">
    <property type="component" value="Chromosome"/>
</dbReference>
<feature type="compositionally biased region" description="Basic and acidic residues" evidence="1">
    <location>
        <begin position="88"/>
        <end position="99"/>
    </location>
</feature>
<evidence type="ECO:0000313" key="2">
    <source>
        <dbReference type="EMBL" id="AMP16340.1"/>
    </source>
</evidence>
<feature type="region of interest" description="Disordered" evidence="1">
    <location>
        <begin position="88"/>
        <end position="108"/>
    </location>
</feature>
<reference evidence="2 3" key="1">
    <citation type="submission" date="2015-11" db="EMBL/GenBank/DDBJ databases">
        <title>Exploring the genomic traits of fungus-feeding bacterial genus Collimonas.</title>
        <authorList>
            <person name="Song C."/>
            <person name="Schmidt R."/>
            <person name="de Jager V."/>
            <person name="Krzyzanowska D."/>
            <person name="Jongedijk E."/>
            <person name="Cankar K."/>
            <person name="Beekwilder J."/>
            <person name="van Veen A."/>
            <person name="de Boer W."/>
            <person name="van Veen J.A."/>
            <person name="Garbeva P."/>
        </authorList>
    </citation>
    <scope>NUCLEOTIDE SEQUENCE [LARGE SCALE GENOMIC DNA]</scope>
    <source>
        <strain evidence="2 3">Ter291</strain>
    </source>
</reference>
<protein>
    <submittedName>
        <fullName evidence="2">Uncharacterized protein</fullName>
    </submittedName>
</protein>
<evidence type="ECO:0000256" key="1">
    <source>
        <dbReference type="SAM" id="MobiDB-lite"/>
    </source>
</evidence>
<feature type="compositionally biased region" description="Basic and acidic residues" evidence="1">
    <location>
        <begin position="31"/>
        <end position="42"/>
    </location>
</feature>
<accession>A0ABM5ZAX1</accession>
<dbReference type="EMBL" id="CP013236">
    <property type="protein sequence ID" value="AMP16340.1"/>
    <property type="molecule type" value="Genomic_DNA"/>
</dbReference>
<keyword evidence="3" id="KW-1185">Reference proteome</keyword>
<gene>
    <name evidence="2" type="ORF">CPter291_4107</name>
</gene>
<evidence type="ECO:0000313" key="3">
    <source>
        <dbReference type="Proteomes" id="UP000074914"/>
    </source>
</evidence>
<organism evidence="2 3">
    <name type="scientific">Collimonas pratensis</name>
    <dbReference type="NCBI Taxonomy" id="279113"/>
    <lineage>
        <taxon>Bacteria</taxon>
        <taxon>Pseudomonadati</taxon>
        <taxon>Pseudomonadota</taxon>
        <taxon>Betaproteobacteria</taxon>
        <taxon>Burkholderiales</taxon>
        <taxon>Oxalobacteraceae</taxon>
        <taxon>Collimonas</taxon>
    </lineage>
</organism>
<sequence>MGAGVHVGAPGCECPRHAFRRVGTCAHAEASGHEHQGHDVRDTNAGGTAWARGAHPTVGAGVHVGAPGCECPRHAFRRVGTCAHAEASGHEHQGHDVRDTNAGGTAWARGAHPTVGAGVHVGAPGCECPRHVFRRVGTCAHAEVSGHEHQGHDVRDTNAGGTAWARGSHPTGRLDVRWQRMWHAPDHARQPYSRASDFSYTHDGYFPLRRPPPPTDLTSSPL</sequence>
<name>A0ABM5ZAX1_9BURK</name>
<feature type="region of interest" description="Disordered" evidence="1">
    <location>
        <begin position="31"/>
        <end position="52"/>
    </location>
</feature>